<accession>A0A3N4JI37</accession>
<evidence type="ECO:0000256" key="1">
    <source>
        <dbReference type="ARBA" id="ARBA00022679"/>
    </source>
</evidence>
<dbReference type="STRING" id="1336337.A0A3N4JI37"/>
<sequence length="107" mass="11721">MLDQLASGVVAGKAARIPPSHPCIAATSISTNSIPMPVHNTHIHPWIIDRKESSSVPLDNCGFAITNIVRNSAKELTVHFSRRHGKAIRQNYMSMTFETVGADRSTR</sequence>
<dbReference type="Gene3D" id="6.10.60.10">
    <property type="match status" value="1"/>
</dbReference>
<protein>
    <submittedName>
        <fullName evidence="2">Uncharacterized protein</fullName>
    </submittedName>
</protein>
<reference evidence="2 3" key="1">
    <citation type="journal article" date="2018" name="Nat. Ecol. Evol.">
        <title>Pezizomycetes genomes reveal the molecular basis of ectomycorrhizal truffle lifestyle.</title>
        <authorList>
            <person name="Murat C."/>
            <person name="Payen T."/>
            <person name="Noel B."/>
            <person name="Kuo A."/>
            <person name="Morin E."/>
            <person name="Chen J."/>
            <person name="Kohler A."/>
            <person name="Krizsan K."/>
            <person name="Balestrini R."/>
            <person name="Da Silva C."/>
            <person name="Montanini B."/>
            <person name="Hainaut M."/>
            <person name="Levati E."/>
            <person name="Barry K.W."/>
            <person name="Belfiori B."/>
            <person name="Cichocki N."/>
            <person name="Clum A."/>
            <person name="Dockter R.B."/>
            <person name="Fauchery L."/>
            <person name="Guy J."/>
            <person name="Iotti M."/>
            <person name="Le Tacon F."/>
            <person name="Lindquist E.A."/>
            <person name="Lipzen A."/>
            <person name="Malagnac F."/>
            <person name="Mello A."/>
            <person name="Molinier V."/>
            <person name="Miyauchi S."/>
            <person name="Poulain J."/>
            <person name="Riccioni C."/>
            <person name="Rubini A."/>
            <person name="Sitrit Y."/>
            <person name="Splivallo R."/>
            <person name="Traeger S."/>
            <person name="Wang M."/>
            <person name="Zifcakova L."/>
            <person name="Wipf D."/>
            <person name="Zambonelli A."/>
            <person name="Paolocci F."/>
            <person name="Nowrousian M."/>
            <person name="Ottonello S."/>
            <person name="Baldrian P."/>
            <person name="Spatafora J.W."/>
            <person name="Henrissat B."/>
            <person name="Nagy L.G."/>
            <person name="Aury J.M."/>
            <person name="Wincker P."/>
            <person name="Grigoriev I.V."/>
            <person name="Bonfante P."/>
            <person name="Martin F.M."/>
        </authorList>
    </citation>
    <scope>NUCLEOTIDE SEQUENCE [LARGE SCALE GENOMIC DNA]</scope>
    <source>
        <strain evidence="2 3">120613-1</strain>
    </source>
</reference>
<name>A0A3N4JI37_9PEZI</name>
<dbReference type="PANTHER" id="PTHR10982">
    <property type="entry name" value="MALONYL COA-ACYL CARRIER PROTEIN TRANSACYLASE"/>
    <property type="match status" value="1"/>
</dbReference>
<proteinExistence type="predicted"/>
<dbReference type="Proteomes" id="UP000276215">
    <property type="component" value="Unassembled WGS sequence"/>
</dbReference>
<evidence type="ECO:0000313" key="2">
    <source>
        <dbReference type="EMBL" id="RPA96917.1"/>
    </source>
</evidence>
<gene>
    <name evidence="2" type="ORF">L873DRAFT_1810733</name>
</gene>
<dbReference type="GO" id="GO:0016740">
    <property type="term" value="F:transferase activity"/>
    <property type="evidence" value="ECO:0007669"/>
    <property type="project" value="UniProtKB-KW"/>
</dbReference>
<keyword evidence="1" id="KW-0808">Transferase</keyword>
<evidence type="ECO:0000313" key="3">
    <source>
        <dbReference type="Proteomes" id="UP000276215"/>
    </source>
</evidence>
<dbReference type="AlphaFoldDB" id="A0A3N4JI37"/>
<dbReference type="InterPro" id="IPR050830">
    <property type="entry name" value="Fungal_FAS"/>
</dbReference>
<dbReference type="PANTHER" id="PTHR10982:SF21">
    <property type="entry name" value="FATTY ACID SYNTHASE SUBUNIT BETA"/>
    <property type="match status" value="1"/>
</dbReference>
<dbReference type="EMBL" id="ML120410">
    <property type="protein sequence ID" value="RPA96917.1"/>
    <property type="molecule type" value="Genomic_DNA"/>
</dbReference>
<organism evidence="2 3">
    <name type="scientific">Choiromyces venosus 120613-1</name>
    <dbReference type="NCBI Taxonomy" id="1336337"/>
    <lineage>
        <taxon>Eukaryota</taxon>
        <taxon>Fungi</taxon>
        <taxon>Dikarya</taxon>
        <taxon>Ascomycota</taxon>
        <taxon>Pezizomycotina</taxon>
        <taxon>Pezizomycetes</taxon>
        <taxon>Pezizales</taxon>
        <taxon>Tuberaceae</taxon>
        <taxon>Choiromyces</taxon>
    </lineage>
</organism>
<keyword evidence="3" id="KW-1185">Reference proteome</keyword>